<accession>A0A814YI96</accession>
<dbReference type="Proteomes" id="UP000663855">
    <property type="component" value="Unassembled WGS sequence"/>
</dbReference>
<evidence type="ECO:0000313" key="2">
    <source>
        <dbReference type="Proteomes" id="UP000663855"/>
    </source>
</evidence>
<gene>
    <name evidence="1" type="ORF">CJN711_LOCUS13423</name>
</gene>
<proteinExistence type="predicted"/>
<sequence>MNRSNIRTVNGSRHNVNLERCFIKIQNLAAAALDALDEATAEKTDGADESLKDCEKEDYFNVRSLNAIDGQEIVTNSAIIKRPCTTL</sequence>
<evidence type="ECO:0000313" key="1">
    <source>
        <dbReference type="EMBL" id="CAF1229463.1"/>
    </source>
</evidence>
<comment type="caution">
    <text evidence="1">The sequence shown here is derived from an EMBL/GenBank/DDBJ whole genome shotgun (WGS) entry which is preliminary data.</text>
</comment>
<organism evidence="1 2">
    <name type="scientific">Rotaria magnacalcarata</name>
    <dbReference type="NCBI Taxonomy" id="392030"/>
    <lineage>
        <taxon>Eukaryota</taxon>
        <taxon>Metazoa</taxon>
        <taxon>Spiralia</taxon>
        <taxon>Gnathifera</taxon>
        <taxon>Rotifera</taxon>
        <taxon>Eurotatoria</taxon>
        <taxon>Bdelloidea</taxon>
        <taxon>Philodinida</taxon>
        <taxon>Philodinidae</taxon>
        <taxon>Rotaria</taxon>
    </lineage>
</organism>
<dbReference type="EMBL" id="CAJNOV010005901">
    <property type="protein sequence ID" value="CAF1229463.1"/>
    <property type="molecule type" value="Genomic_DNA"/>
</dbReference>
<dbReference type="AlphaFoldDB" id="A0A814YI96"/>
<reference evidence="1" key="1">
    <citation type="submission" date="2021-02" db="EMBL/GenBank/DDBJ databases">
        <authorList>
            <person name="Nowell W R."/>
        </authorList>
    </citation>
    <scope>NUCLEOTIDE SEQUENCE</scope>
</reference>
<name>A0A814YI96_9BILA</name>
<protein>
    <submittedName>
        <fullName evidence="1">Uncharacterized protein</fullName>
    </submittedName>
</protein>